<gene>
    <name evidence="6" type="ORF">G4B88_011108</name>
</gene>
<evidence type="ECO:0000256" key="3">
    <source>
        <dbReference type="ARBA" id="ARBA00022737"/>
    </source>
</evidence>
<dbReference type="PROSITE" id="PS00678">
    <property type="entry name" value="WD_REPEATS_1"/>
    <property type="match status" value="1"/>
</dbReference>
<evidence type="ECO:0000256" key="5">
    <source>
        <dbReference type="SAM" id="MobiDB-lite"/>
    </source>
</evidence>
<dbReference type="InterPro" id="IPR036322">
    <property type="entry name" value="WD40_repeat_dom_sf"/>
</dbReference>
<dbReference type="Gene3D" id="2.130.10.10">
    <property type="entry name" value="YVTN repeat-like/Quinoprotein amine dehydrogenase"/>
    <property type="match status" value="2"/>
</dbReference>
<dbReference type="PRINTS" id="PR00320">
    <property type="entry name" value="GPROTEINBRPT"/>
</dbReference>
<organism evidence="6 7">
    <name type="scientific">Cannabis sativa</name>
    <name type="common">Hemp</name>
    <name type="synonym">Marijuana</name>
    <dbReference type="NCBI Taxonomy" id="3483"/>
    <lineage>
        <taxon>Eukaryota</taxon>
        <taxon>Viridiplantae</taxon>
        <taxon>Streptophyta</taxon>
        <taxon>Embryophyta</taxon>
        <taxon>Tracheophyta</taxon>
        <taxon>Spermatophyta</taxon>
        <taxon>Magnoliopsida</taxon>
        <taxon>eudicotyledons</taxon>
        <taxon>Gunneridae</taxon>
        <taxon>Pentapetalae</taxon>
        <taxon>rosids</taxon>
        <taxon>fabids</taxon>
        <taxon>Rosales</taxon>
        <taxon>Cannabaceae</taxon>
        <taxon>Cannabis</taxon>
    </lineage>
</organism>
<dbReference type="PANTHER" id="PTHR44675:SF1">
    <property type="entry name" value="P21-ACTIVATED PROTEIN KINASE-INTERACTING PROTEIN 1"/>
    <property type="match status" value="1"/>
</dbReference>
<keyword evidence="7" id="KW-1185">Reference proteome</keyword>
<evidence type="ECO:0000256" key="4">
    <source>
        <dbReference type="PROSITE-ProRule" id="PRU00221"/>
    </source>
</evidence>
<proteinExistence type="predicted"/>
<evidence type="ECO:0000256" key="2">
    <source>
        <dbReference type="ARBA" id="ARBA00022574"/>
    </source>
</evidence>
<keyword evidence="3" id="KW-0677">Repeat</keyword>
<dbReference type="Pfam" id="PF00400">
    <property type="entry name" value="WD40"/>
    <property type="match status" value="3"/>
</dbReference>
<evidence type="ECO:0000313" key="6">
    <source>
        <dbReference type="EMBL" id="KAF4346835.1"/>
    </source>
</evidence>
<dbReference type="EMBL" id="JAATIQ010000904">
    <property type="protein sequence ID" value="KAF4346835.1"/>
    <property type="molecule type" value="Genomic_DNA"/>
</dbReference>
<dbReference type="GO" id="GO:0042254">
    <property type="term" value="P:ribosome biogenesis"/>
    <property type="evidence" value="ECO:0007669"/>
    <property type="project" value="UniProtKB-KW"/>
</dbReference>
<dbReference type="SUPFAM" id="SSF50978">
    <property type="entry name" value="WD40 repeat-like"/>
    <property type="match status" value="1"/>
</dbReference>
<name>A0A7J6DL81_CANSA</name>
<comment type="caution">
    <text evidence="6">The sequence shown here is derived from an EMBL/GenBank/DDBJ whole genome shotgun (WGS) entry which is preliminary data.</text>
</comment>
<dbReference type="PROSITE" id="PS50082">
    <property type="entry name" value="WD_REPEATS_2"/>
    <property type="match status" value="2"/>
</dbReference>
<reference evidence="6 7" key="1">
    <citation type="journal article" date="2020" name="bioRxiv">
        <title>Sequence and annotation of 42 cannabis genomes reveals extensive copy number variation in cannabinoid synthesis and pathogen resistance genes.</title>
        <authorList>
            <person name="Mckernan K.J."/>
            <person name="Helbert Y."/>
            <person name="Kane L.T."/>
            <person name="Ebling H."/>
            <person name="Zhang L."/>
            <person name="Liu B."/>
            <person name="Eaton Z."/>
            <person name="Mclaughlin S."/>
            <person name="Kingan S."/>
            <person name="Baybayan P."/>
            <person name="Concepcion G."/>
            <person name="Jordan M."/>
            <person name="Riva A."/>
            <person name="Barbazuk W."/>
            <person name="Harkins T."/>
        </authorList>
    </citation>
    <scope>NUCLEOTIDE SEQUENCE [LARGE SCALE GENOMIC DNA]</scope>
    <source>
        <strain evidence="7">cv. Jamaican Lion 4</strain>
        <tissue evidence="6">Leaf</tissue>
    </source>
</reference>
<sequence>MSLIAGSYERFIWGFKLKPLKQSSDGKTLTLTPLFSYPSHVSSITTVAAAGPAAASGGSDDTIHLYDFAAASSLGSLNDHTATITSLSFFTPPSISFPRNLISAASDGTVCIYDADPLSSLRRLRSIRRESTTSPCPSGRLALTVGRDECLGMLNLLRGRRSFFCRMGREASMVGFDSTGDKFFMVMDDKISIHETEDARIVSELENQKGFSALPPASGLLFTGGEDRSIVAWDTNSGKVAYNIEDAHSSRVKGIVVLTRNAGAVADDDPYLIASASSDGVIRVWDVRMAVNEKPNPLAEANTNSRITCLAGSSLKSTKRLRLGSSVPGGENDGVATEDMT</sequence>
<dbReference type="InterPro" id="IPR019775">
    <property type="entry name" value="WD40_repeat_CS"/>
</dbReference>
<feature type="repeat" description="WD" evidence="4">
    <location>
        <begin position="272"/>
        <end position="288"/>
    </location>
</feature>
<feature type="region of interest" description="Disordered" evidence="5">
    <location>
        <begin position="322"/>
        <end position="341"/>
    </location>
</feature>
<dbReference type="PANTHER" id="PTHR44675">
    <property type="entry name" value="PAK1 INTERACTING PROTEIN 1"/>
    <property type="match status" value="1"/>
</dbReference>
<dbReference type="Proteomes" id="UP000583929">
    <property type="component" value="Unassembled WGS sequence"/>
</dbReference>
<evidence type="ECO:0000313" key="7">
    <source>
        <dbReference type="Proteomes" id="UP000583929"/>
    </source>
</evidence>
<dbReference type="InterPro" id="IPR051959">
    <property type="entry name" value="PAK1-Kinase_Regulator"/>
</dbReference>
<accession>A0A7J6DL81</accession>
<dbReference type="InterPro" id="IPR001680">
    <property type="entry name" value="WD40_rpt"/>
</dbReference>
<dbReference type="InterPro" id="IPR020472">
    <property type="entry name" value="WD40_PAC1"/>
</dbReference>
<protein>
    <submittedName>
        <fullName evidence="6">Uncharacterized protein</fullName>
    </submittedName>
</protein>
<evidence type="ECO:0000256" key="1">
    <source>
        <dbReference type="ARBA" id="ARBA00022517"/>
    </source>
</evidence>
<keyword evidence="2 4" id="KW-0853">WD repeat</keyword>
<dbReference type="AlphaFoldDB" id="A0A7J6DL81"/>
<dbReference type="SMART" id="SM00320">
    <property type="entry name" value="WD40"/>
    <property type="match status" value="4"/>
</dbReference>
<keyword evidence="1" id="KW-0690">Ribosome biogenesis</keyword>
<feature type="repeat" description="WD" evidence="4">
    <location>
        <begin position="216"/>
        <end position="243"/>
    </location>
</feature>
<dbReference type="InterPro" id="IPR015943">
    <property type="entry name" value="WD40/YVTN_repeat-like_dom_sf"/>
</dbReference>